<keyword evidence="3" id="KW-0963">Cytoplasm</keyword>
<dbReference type="EMBL" id="BCSY01000049">
    <property type="protein sequence ID" value="GAS96344.1"/>
    <property type="molecule type" value="Genomic_DNA"/>
</dbReference>
<keyword evidence="7" id="KW-1185">Reference proteome</keyword>
<sequence length="318" mass="33596">MVANAVELTVEQAWYLAELTGSGSFPWVLAITPPYSEPSAGAAFAADRTAELSELGVLSGNGSVNPAVVRWIRSTCLARQWLELRVVSPGGDMLRGVVGRRGERSDGKTAQGERSDGKTAQGERSDGIVVVALRSGGLVTFTEVDLADPRDVVPVVTAGLQGRRPADFDEFTLPMRAGARADEKLRGGADLAEVVAHLGIPASARPVVEAVFTGPRSYVEIVAGEHRDGYRVSTEVGVSVVDCGAGRILVHPQRAFDGEWVSTFTPGAAPAIAAAVDRLTASLPDGSWFADARSARLSAAPSDRDFEQRTENRCPTTL</sequence>
<comment type="similarity">
    <text evidence="2">Belongs to the EspG family.</text>
</comment>
<dbReference type="Pfam" id="PF14011">
    <property type="entry name" value="ESX-1_EspG"/>
    <property type="match status" value="1"/>
</dbReference>
<accession>A0A100WD56</accession>
<comment type="caution">
    <text evidence="6">The sequence shown here is derived from an EMBL/GenBank/DDBJ whole genome shotgun (WGS) entry which is preliminary data.</text>
</comment>
<keyword evidence="4" id="KW-0143">Chaperone</keyword>
<organism evidence="6 7">
    <name type="scientific">Mycolicibacterium canariasense</name>
    <name type="common">Mycobacterium canariasense</name>
    <dbReference type="NCBI Taxonomy" id="228230"/>
    <lineage>
        <taxon>Bacteria</taxon>
        <taxon>Bacillati</taxon>
        <taxon>Actinomycetota</taxon>
        <taxon>Actinomycetes</taxon>
        <taxon>Mycobacteriales</taxon>
        <taxon>Mycobacteriaceae</taxon>
        <taxon>Mycolicibacterium</taxon>
    </lineage>
</organism>
<feature type="region of interest" description="Disordered" evidence="5">
    <location>
        <begin position="95"/>
        <end position="123"/>
    </location>
</feature>
<dbReference type="RefSeq" id="WP_062657388.1">
    <property type="nucleotide sequence ID" value="NZ_BCSY01000049.1"/>
</dbReference>
<dbReference type="GO" id="GO:0005737">
    <property type="term" value="C:cytoplasm"/>
    <property type="evidence" value="ECO:0007669"/>
    <property type="project" value="UniProtKB-SubCell"/>
</dbReference>
<evidence type="ECO:0000256" key="1">
    <source>
        <dbReference type="ARBA" id="ARBA00004496"/>
    </source>
</evidence>
<dbReference type="InterPro" id="IPR025734">
    <property type="entry name" value="EspG"/>
</dbReference>
<reference evidence="7" key="1">
    <citation type="journal article" date="2016" name="Genome Announc.">
        <title>Draft Genome Sequences of Five Rapidly Growing Mycobacterium Species, M. thermoresistibile, M. fortuitum subsp. acetamidolyticum, M. canariasense, M. brisbanense, and M. novocastrense.</title>
        <authorList>
            <person name="Katahira K."/>
            <person name="Ogura Y."/>
            <person name="Gotoh Y."/>
            <person name="Hayashi T."/>
        </authorList>
    </citation>
    <scope>NUCLEOTIDE SEQUENCE [LARGE SCALE GENOMIC DNA]</scope>
    <source>
        <strain evidence="7">JCM15298</strain>
    </source>
</reference>
<gene>
    <name evidence="6" type="ORF">RMCC_3310</name>
</gene>
<evidence type="ECO:0000313" key="6">
    <source>
        <dbReference type="EMBL" id="GAS96344.1"/>
    </source>
</evidence>
<dbReference type="STRING" id="228230.RMCC_3310"/>
<feature type="compositionally biased region" description="Basic and acidic residues" evidence="5">
    <location>
        <begin position="100"/>
        <end position="123"/>
    </location>
</feature>
<dbReference type="AlphaFoldDB" id="A0A100WD56"/>
<reference evidence="7" key="2">
    <citation type="submission" date="2016-02" db="EMBL/GenBank/DDBJ databases">
        <title>Draft genome sequence of five rapidly growing Mycobacterium species.</title>
        <authorList>
            <person name="Katahira K."/>
            <person name="Gotou Y."/>
            <person name="Iida K."/>
            <person name="Ogura Y."/>
            <person name="Hayashi T."/>
        </authorList>
    </citation>
    <scope>NUCLEOTIDE SEQUENCE [LARGE SCALE GENOMIC DNA]</scope>
    <source>
        <strain evidence="7">JCM15298</strain>
    </source>
</reference>
<dbReference type="Proteomes" id="UP000069443">
    <property type="component" value="Unassembled WGS sequence"/>
</dbReference>
<protein>
    <submittedName>
        <fullName evidence="6">Secretion protein EspG</fullName>
    </submittedName>
</protein>
<evidence type="ECO:0000256" key="2">
    <source>
        <dbReference type="ARBA" id="ARBA00006411"/>
    </source>
</evidence>
<evidence type="ECO:0000313" key="7">
    <source>
        <dbReference type="Proteomes" id="UP000069443"/>
    </source>
</evidence>
<proteinExistence type="inferred from homology"/>
<comment type="subcellular location">
    <subcellularLocation>
        <location evidence="1">Cytoplasm</location>
    </subcellularLocation>
</comment>
<dbReference type="OrthoDB" id="4631918at2"/>
<name>A0A100WD56_MYCCR</name>
<evidence type="ECO:0000256" key="3">
    <source>
        <dbReference type="ARBA" id="ARBA00022490"/>
    </source>
</evidence>
<evidence type="ECO:0000256" key="5">
    <source>
        <dbReference type="SAM" id="MobiDB-lite"/>
    </source>
</evidence>
<evidence type="ECO:0000256" key="4">
    <source>
        <dbReference type="ARBA" id="ARBA00023186"/>
    </source>
</evidence>